<organism evidence="4 5">
    <name type="scientific">Vanilla planifolia</name>
    <name type="common">Vanilla</name>
    <dbReference type="NCBI Taxonomy" id="51239"/>
    <lineage>
        <taxon>Eukaryota</taxon>
        <taxon>Viridiplantae</taxon>
        <taxon>Streptophyta</taxon>
        <taxon>Embryophyta</taxon>
        <taxon>Tracheophyta</taxon>
        <taxon>Spermatophyta</taxon>
        <taxon>Magnoliopsida</taxon>
        <taxon>Liliopsida</taxon>
        <taxon>Asparagales</taxon>
        <taxon>Orchidaceae</taxon>
        <taxon>Vanilloideae</taxon>
        <taxon>Vanilleae</taxon>
        <taxon>Vanilla</taxon>
    </lineage>
</organism>
<dbReference type="Proteomes" id="UP000636800">
    <property type="component" value="Chromosome 12"/>
</dbReference>
<evidence type="ECO:0000313" key="5">
    <source>
        <dbReference type="Proteomes" id="UP000636800"/>
    </source>
</evidence>
<dbReference type="SUPFAM" id="SSF82649">
    <property type="entry name" value="SufE/NifU"/>
    <property type="match status" value="1"/>
</dbReference>
<dbReference type="Pfam" id="PF02657">
    <property type="entry name" value="SufE"/>
    <property type="match status" value="1"/>
</dbReference>
<feature type="region of interest" description="Disordered" evidence="2">
    <location>
        <begin position="181"/>
        <end position="213"/>
    </location>
</feature>
<name>A0A835PYC2_VANPL</name>
<evidence type="ECO:0000256" key="2">
    <source>
        <dbReference type="SAM" id="MobiDB-lite"/>
    </source>
</evidence>
<dbReference type="PANTHER" id="PTHR43597">
    <property type="entry name" value="SULFUR ACCEPTOR PROTEIN CSDE"/>
    <property type="match status" value="1"/>
</dbReference>
<proteinExistence type="inferred from homology"/>
<protein>
    <recommendedName>
        <fullName evidence="3">Fe-S metabolism associated domain-containing protein</fullName>
    </recommendedName>
</protein>
<evidence type="ECO:0000313" key="4">
    <source>
        <dbReference type="EMBL" id="KAG0458202.1"/>
    </source>
</evidence>
<dbReference type="Gene3D" id="3.90.1010.10">
    <property type="match status" value="1"/>
</dbReference>
<dbReference type="EMBL" id="JADCNL010000012">
    <property type="protein sequence ID" value="KAG0458202.1"/>
    <property type="molecule type" value="Genomic_DNA"/>
</dbReference>
<accession>A0A835PYC2</accession>
<gene>
    <name evidence="4" type="ORF">HPP92_023359</name>
</gene>
<evidence type="ECO:0000259" key="3">
    <source>
        <dbReference type="Pfam" id="PF02657"/>
    </source>
</evidence>
<keyword evidence="5" id="KW-1185">Reference proteome</keyword>
<sequence length="213" mass="23899">MDSSSALHKGVLLNPKHCPFLYPKLRPCCQSRQPILWRCSSSSSPAVIDLRIHRLAAEFRSLPEPIDRVKRLLSYADDLPPFLDADRVPCNRVTGCTAEVWLSSHRRPRPDAVRCRQRLCDRSRVLRLSPIRGPRGATRGGPRGAQGRQLSLMSWGWVPARVNTWHNVLLSMQRRALAMVDEGEEQPRVDPFPPELPIGDEGFAPSGAQTAAR</sequence>
<evidence type="ECO:0000256" key="1">
    <source>
        <dbReference type="ARBA" id="ARBA00010282"/>
    </source>
</evidence>
<dbReference type="PANTHER" id="PTHR43597:SF5">
    <property type="entry name" value="SUFE-LIKE PROTEIN 2, CHLOROPLASTIC"/>
    <property type="match status" value="1"/>
</dbReference>
<dbReference type="InterPro" id="IPR003808">
    <property type="entry name" value="Fe-S_metab-assoc_dom"/>
</dbReference>
<reference evidence="4 5" key="1">
    <citation type="journal article" date="2020" name="Nat. Food">
        <title>A phased Vanilla planifolia genome enables genetic improvement of flavour and production.</title>
        <authorList>
            <person name="Hasing T."/>
            <person name="Tang H."/>
            <person name="Brym M."/>
            <person name="Khazi F."/>
            <person name="Huang T."/>
            <person name="Chambers A.H."/>
        </authorList>
    </citation>
    <scope>NUCLEOTIDE SEQUENCE [LARGE SCALE GENOMIC DNA]</scope>
    <source>
        <tissue evidence="4">Leaf</tissue>
    </source>
</reference>
<comment type="similarity">
    <text evidence="1">Belongs to the SufE family.</text>
</comment>
<feature type="domain" description="Fe-S metabolism associated" evidence="3">
    <location>
        <begin position="57"/>
        <end position="107"/>
    </location>
</feature>
<dbReference type="AlphaFoldDB" id="A0A835PYC2"/>
<comment type="caution">
    <text evidence="4">The sequence shown here is derived from an EMBL/GenBank/DDBJ whole genome shotgun (WGS) entry which is preliminary data.</text>
</comment>